<proteinExistence type="predicted"/>
<reference evidence="7" key="1">
    <citation type="journal article" date="2015" name="Genome Announc.">
        <title>Draft genome sequence of Talaromyces cellulolyticus strain Y-94, a source of lignocellulosic biomass-degrading enzymes.</title>
        <authorList>
            <person name="Fujii T."/>
            <person name="Koike H."/>
            <person name="Sawayama S."/>
            <person name="Yano S."/>
            <person name="Inoue H."/>
        </authorList>
    </citation>
    <scope>NUCLEOTIDE SEQUENCE [LARGE SCALE GENOMIC DNA]</scope>
    <source>
        <strain evidence="7">Y-94</strain>
    </source>
</reference>
<accession>A0A6V8H8F1</accession>
<evidence type="ECO:0000313" key="7">
    <source>
        <dbReference type="Proteomes" id="UP000053095"/>
    </source>
</evidence>
<evidence type="ECO:0000256" key="2">
    <source>
        <dbReference type="ARBA" id="ARBA00023242"/>
    </source>
</evidence>
<feature type="domain" description="INO80 complex subunit F" evidence="5">
    <location>
        <begin position="28"/>
        <end position="74"/>
    </location>
</feature>
<dbReference type="EMBL" id="DF933820">
    <property type="protein sequence ID" value="GAM37565.1"/>
    <property type="molecule type" value="Genomic_DNA"/>
</dbReference>
<evidence type="ECO:0000256" key="3">
    <source>
        <dbReference type="SAM" id="Coils"/>
    </source>
</evidence>
<evidence type="ECO:0000256" key="4">
    <source>
        <dbReference type="SAM" id="MobiDB-lite"/>
    </source>
</evidence>
<feature type="region of interest" description="Disordered" evidence="4">
    <location>
        <begin position="1"/>
        <end position="24"/>
    </location>
</feature>
<keyword evidence="2" id="KW-0539">Nucleus</keyword>
<dbReference type="AlphaFoldDB" id="A0A6V8H8F1"/>
<keyword evidence="3" id="KW-0175">Coiled coil</keyword>
<feature type="region of interest" description="Disordered" evidence="4">
    <location>
        <begin position="112"/>
        <end position="150"/>
    </location>
</feature>
<sequence>MDTSVPSTTTTTTNNHNSPNPPSIELAYKKKCIQLKKRLNEIEAENDLIRARNKRAKYYVAKMRLETCIMLERLATVTGMLDEAASSAPAGGSGGQQGGISAELRAKAAAIVTSAHTQSTQGVMDDETEGSSEEQPPTPQERPLRVKRSRKSNMAFEDLEAEAAMQYEANSPEPRGGNDSAYGNTIDIDRDSRNPGTGDENDRTPSQPADRERSLLAAAGPGVGEERRSSGFRAVNARFDSQGAVPMDVDEKPVRRES</sequence>
<dbReference type="Proteomes" id="UP000053095">
    <property type="component" value="Unassembled WGS sequence"/>
</dbReference>
<dbReference type="Pfam" id="PF24245">
    <property type="entry name" value="INO80F"/>
    <property type="match status" value="1"/>
</dbReference>
<evidence type="ECO:0000313" key="6">
    <source>
        <dbReference type="EMBL" id="GAM37565.1"/>
    </source>
</evidence>
<feature type="region of interest" description="Disordered" evidence="4">
    <location>
        <begin position="169"/>
        <end position="235"/>
    </location>
</feature>
<dbReference type="InterPro" id="IPR056513">
    <property type="entry name" value="INO80F"/>
</dbReference>
<keyword evidence="7" id="KW-1185">Reference proteome</keyword>
<protein>
    <recommendedName>
        <fullName evidence="5">INO80 complex subunit F domain-containing protein</fullName>
    </recommendedName>
</protein>
<gene>
    <name evidence="6" type="ORF">TCE0_024f07586</name>
</gene>
<evidence type="ECO:0000256" key="1">
    <source>
        <dbReference type="ARBA" id="ARBA00004123"/>
    </source>
</evidence>
<evidence type="ECO:0000259" key="5">
    <source>
        <dbReference type="Pfam" id="PF24245"/>
    </source>
</evidence>
<comment type="subcellular location">
    <subcellularLocation>
        <location evidence="1">Nucleus</location>
    </subcellularLocation>
</comment>
<comment type="caution">
    <text evidence="6">The sequence shown here is derived from an EMBL/GenBank/DDBJ whole genome shotgun (WGS) entry which is preliminary data.</text>
</comment>
<dbReference type="GO" id="GO:0005634">
    <property type="term" value="C:nucleus"/>
    <property type="evidence" value="ECO:0007669"/>
    <property type="project" value="UniProtKB-SubCell"/>
</dbReference>
<feature type="compositionally biased region" description="Low complexity" evidence="4">
    <location>
        <begin position="1"/>
        <end position="18"/>
    </location>
</feature>
<feature type="coiled-coil region" evidence="3">
    <location>
        <begin position="25"/>
        <end position="52"/>
    </location>
</feature>
<name>A0A6V8H8F1_TALPI</name>
<organism evidence="6 7">
    <name type="scientific">Talaromyces pinophilus</name>
    <name type="common">Penicillium pinophilum</name>
    <dbReference type="NCBI Taxonomy" id="128442"/>
    <lineage>
        <taxon>Eukaryota</taxon>
        <taxon>Fungi</taxon>
        <taxon>Dikarya</taxon>
        <taxon>Ascomycota</taxon>
        <taxon>Pezizomycotina</taxon>
        <taxon>Eurotiomycetes</taxon>
        <taxon>Eurotiomycetidae</taxon>
        <taxon>Eurotiales</taxon>
        <taxon>Trichocomaceae</taxon>
        <taxon>Talaromyces</taxon>
        <taxon>Talaromyces sect. Talaromyces</taxon>
    </lineage>
</organism>